<evidence type="ECO:0000259" key="7">
    <source>
        <dbReference type="Pfam" id="PF01551"/>
    </source>
</evidence>
<evidence type="ECO:0000256" key="1">
    <source>
        <dbReference type="ARBA" id="ARBA00001947"/>
    </source>
</evidence>
<dbReference type="CDD" id="cd12797">
    <property type="entry name" value="M23_peptidase"/>
    <property type="match status" value="1"/>
</dbReference>
<keyword evidence="10" id="KW-1185">Reference proteome</keyword>
<dbReference type="PANTHER" id="PTHR21666:SF288">
    <property type="entry name" value="CELL DIVISION PROTEIN YTFB"/>
    <property type="match status" value="1"/>
</dbReference>
<evidence type="ECO:0000256" key="2">
    <source>
        <dbReference type="ARBA" id="ARBA00022670"/>
    </source>
</evidence>
<dbReference type="MEROPS" id="M23.009"/>
<keyword evidence="6" id="KW-0482">Metalloprotease</keyword>
<comment type="cofactor">
    <cofactor evidence="1">
        <name>Zn(2+)</name>
        <dbReference type="ChEBI" id="CHEBI:29105"/>
    </cofactor>
</comment>
<dbReference type="HOGENOM" id="CLU_026846_4_2_7"/>
<protein>
    <submittedName>
        <fullName evidence="9">Peptidase M23B</fullName>
    </submittedName>
</protein>
<keyword evidence="2" id="KW-0645">Protease</keyword>
<sequence>MKKFILLIFIPIFLLAYKVDIHKWGNKDTFYGFLKQNSLPLSIYYNLPPKIKRYVRAIPRGESVFILKDNNIIKQALIPINSKQQLQIIKTEKGYVTKIVPIVYETVTKHVSTEINNYLSYDLYKATKLRSLASKLAYIFSDRINFRAIPKNTKIDIVYKEKIKFGEVKDVKILFAKISNKQYNISAFLNPYDGRYYDSRGKSLKGMFLAAPLRYKRISSRFGMRFHPILHKWRMHDGIDYVNRIGTPIHAVADGKVIFRGWIRGYGRTVKIRHKNGYITMYAHLHGYPRGIYVGRWVTQGQTIGYLGNSGLSTGPHLHFAVMRYGKWINPVRLKNSVKVTLYGKQRKKFLAYIQNFTKENSIALK</sequence>
<dbReference type="KEGG" id="nam:NAMH_0648"/>
<dbReference type="RefSeq" id="WP_015901789.1">
    <property type="nucleotide sequence ID" value="NC_012115.1"/>
</dbReference>
<evidence type="ECO:0000313" key="10">
    <source>
        <dbReference type="Proteomes" id="UP000000448"/>
    </source>
</evidence>
<dbReference type="EMBL" id="CP001279">
    <property type="protein sequence ID" value="ACM92737.1"/>
    <property type="molecule type" value="Genomic_DNA"/>
</dbReference>
<dbReference type="GO" id="GO:0006508">
    <property type="term" value="P:proteolysis"/>
    <property type="evidence" value="ECO:0007669"/>
    <property type="project" value="UniProtKB-KW"/>
</dbReference>
<dbReference type="AlphaFoldDB" id="B9L8V2"/>
<dbReference type="STRING" id="598659.NAMH_0648"/>
<evidence type="ECO:0000256" key="4">
    <source>
        <dbReference type="ARBA" id="ARBA00022801"/>
    </source>
</evidence>
<dbReference type="InterPro" id="IPR016047">
    <property type="entry name" value="M23ase_b-sheet_dom"/>
</dbReference>
<dbReference type="SUPFAM" id="SSF51261">
    <property type="entry name" value="Duplicated hybrid motif"/>
    <property type="match status" value="1"/>
</dbReference>
<dbReference type="eggNOG" id="COG0739">
    <property type="taxonomic scope" value="Bacteria"/>
</dbReference>
<keyword evidence="5" id="KW-0862">Zinc</keyword>
<dbReference type="InterPro" id="IPR040653">
    <property type="entry name" value="Csd3_N"/>
</dbReference>
<dbReference type="Proteomes" id="UP000000448">
    <property type="component" value="Chromosome"/>
</dbReference>
<dbReference type="GO" id="GO:0046872">
    <property type="term" value="F:metal ion binding"/>
    <property type="evidence" value="ECO:0007669"/>
    <property type="project" value="UniProtKB-KW"/>
</dbReference>
<organism evidence="9 10">
    <name type="scientific">Nautilia profundicola (strain ATCC BAA-1463 / DSM 18972 / AmH)</name>
    <dbReference type="NCBI Taxonomy" id="598659"/>
    <lineage>
        <taxon>Bacteria</taxon>
        <taxon>Pseudomonadati</taxon>
        <taxon>Campylobacterota</taxon>
        <taxon>Epsilonproteobacteria</taxon>
        <taxon>Nautiliales</taxon>
        <taxon>Nautiliaceae</taxon>
        <taxon>Nautilia</taxon>
    </lineage>
</organism>
<keyword evidence="3" id="KW-0479">Metal-binding</keyword>
<dbReference type="OrthoDB" id="9815245at2"/>
<evidence type="ECO:0000313" key="9">
    <source>
        <dbReference type="EMBL" id="ACM92737.1"/>
    </source>
</evidence>
<dbReference type="GO" id="GO:0004222">
    <property type="term" value="F:metalloendopeptidase activity"/>
    <property type="evidence" value="ECO:0007669"/>
    <property type="project" value="TreeGrafter"/>
</dbReference>
<name>B9L8V2_NAUPA</name>
<reference evidence="9 10" key="1">
    <citation type="journal article" date="2009" name="PLoS Genet.">
        <title>Adaptations to submarine hydrothermal environments exemplified by the genome of Nautilia profundicola.</title>
        <authorList>
            <person name="Campbell B.J."/>
            <person name="Smith J.L."/>
            <person name="Hanson T.E."/>
            <person name="Klotz M.G."/>
            <person name="Stein L.Y."/>
            <person name="Lee C.K."/>
            <person name="Wu D."/>
            <person name="Robinson J.M."/>
            <person name="Khouri H.M."/>
            <person name="Eisen J.A."/>
            <person name="Cary S.C."/>
        </authorList>
    </citation>
    <scope>NUCLEOTIDE SEQUENCE [LARGE SCALE GENOMIC DNA]</scope>
    <source>
        <strain evidence="10">ATCC BAA-1463 / DSM 18972 / AmH</strain>
    </source>
</reference>
<dbReference type="PANTHER" id="PTHR21666">
    <property type="entry name" value="PEPTIDASE-RELATED"/>
    <property type="match status" value="1"/>
</dbReference>
<evidence type="ECO:0000256" key="6">
    <source>
        <dbReference type="ARBA" id="ARBA00023049"/>
    </source>
</evidence>
<dbReference type="Gene3D" id="2.70.70.10">
    <property type="entry name" value="Glucose Permease (Domain IIA)"/>
    <property type="match status" value="1"/>
</dbReference>
<accession>B9L8V2</accession>
<evidence type="ECO:0000256" key="3">
    <source>
        <dbReference type="ARBA" id="ARBA00022723"/>
    </source>
</evidence>
<dbReference type="Gene3D" id="3.10.450.350">
    <property type="match status" value="1"/>
</dbReference>
<evidence type="ECO:0000259" key="8">
    <source>
        <dbReference type="Pfam" id="PF18059"/>
    </source>
</evidence>
<dbReference type="Pfam" id="PF01551">
    <property type="entry name" value="Peptidase_M23"/>
    <property type="match status" value="1"/>
</dbReference>
<dbReference type="InterPro" id="IPR011055">
    <property type="entry name" value="Dup_hybrid_motif"/>
</dbReference>
<gene>
    <name evidence="9" type="ordered locus">NAMH_0648</name>
</gene>
<feature type="domain" description="Csd3 N-terminal" evidence="8">
    <location>
        <begin position="23"/>
        <end position="102"/>
    </location>
</feature>
<proteinExistence type="predicted"/>
<dbReference type="InterPro" id="IPR050570">
    <property type="entry name" value="Cell_wall_metabolism_enzyme"/>
</dbReference>
<dbReference type="Pfam" id="PF18059">
    <property type="entry name" value="Csd3_N"/>
    <property type="match status" value="1"/>
</dbReference>
<keyword evidence="4" id="KW-0378">Hydrolase</keyword>
<feature type="domain" description="M23ase beta-sheet core" evidence="7">
    <location>
        <begin position="234"/>
        <end position="331"/>
    </location>
</feature>
<evidence type="ECO:0000256" key="5">
    <source>
        <dbReference type="ARBA" id="ARBA00022833"/>
    </source>
</evidence>